<evidence type="ECO:0000313" key="1">
    <source>
        <dbReference type="EMBL" id="KAL3733339.1"/>
    </source>
</evidence>
<gene>
    <name evidence="1" type="ORF">ACJRO7_022810</name>
</gene>
<dbReference type="EMBL" id="JBJKBG010000006">
    <property type="protein sequence ID" value="KAL3733339.1"/>
    <property type="molecule type" value="Genomic_DNA"/>
</dbReference>
<dbReference type="Proteomes" id="UP001634007">
    <property type="component" value="Unassembled WGS sequence"/>
</dbReference>
<protein>
    <submittedName>
        <fullName evidence="1">Uncharacterized protein</fullName>
    </submittedName>
</protein>
<evidence type="ECO:0000313" key="2">
    <source>
        <dbReference type="Proteomes" id="UP001634007"/>
    </source>
</evidence>
<proteinExistence type="predicted"/>
<keyword evidence="2" id="KW-1185">Reference proteome</keyword>
<dbReference type="AlphaFoldDB" id="A0ABD3JZM9"/>
<organism evidence="1 2">
    <name type="scientific">Eucalyptus globulus</name>
    <name type="common">Tasmanian blue gum</name>
    <dbReference type="NCBI Taxonomy" id="34317"/>
    <lineage>
        <taxon>Eukaryota</taxon>
        <taxon>Viridiplantae</taxon>
        <taxon>Streptophyta</taxon>
        <taxon>Embryophyta</taxon>
        <taxon>Tracheophyta</taxon>
        <taxon>Spermatophyta</taxon>
        <taxon>Magnoliopsida</taxon>
        <taxon>eudicotyledons</taxon>
        <taxon>Gunneridae</taxon>
        <taxon>Pentapetalae</taxon>
        <taxon>rosids</taxon>
        <taxon>malvids</taxon>
        <taxon>Myrtales</taxon>
        <taxon>Myrtaceae</taxon>
        <taxon>Myrtoideae</taxon>
        <taxon>Eucalypteae</taxon>
        <taxon>Eucalyptus</taxon>
    </lineage>
</organism>
<accession>A0ABD3JZM9</accession>
<comment type="caution">
    <text evidence="1">The sequence shown here is derived from an EMBL/GenBank/DDBJ whole genome shotgun (WGS) entry which is preliminary data.</text>
</comment>
<reference evidence="1 2" key="1">
    <citation type="submission" date="2024-11" db="EMBL/GenBank/DDBJ databases">
        <title>Chromosome-level genome assembly of Eucalyptus globulus Labill. provides insights into its genome evolution.</title>
        <authorList>
            <person name="Li X."/>
        </authorList>
    </citation>
    <scope>NUCLEOTIDE SEQUENCE [LARGE SCALE GENOMIC DNA]</scope>
    <source>
        <strain evidence="1">CL2024</strain>
        <tissue evidence="1">Fresh tender leaves</tissue>
    </source>
</reference>
<name>A0ABD3JZM9_EUCGL</name>
<sequence length="256" mass="28724">MSEGEDKPHLNSQAEPYTPPYFVPQKLRLHQIRPPHLVHSGHWTPQGPHPVFDGDLGKKLGKMEVPRTPFCKERKRGGVRTVLAKAWVAAENAMNDDVVCDDPKVVLNGSTIEERFAVHSRQALDEANAMADSKEEQSEYDFVYVPVDFKMYQAYHNFRWECLPIKNLNFRSKKVCEISPTKIRGKVALECSFKSRAFPYREYQPVVATETPGNGHQKNGLLIVLGKCPGAASAREARAEAPMVISGEQFGGCEET</sequence>